<evidence type="ECO:0000313" key="6">
    <source>
        <dbReference type="Proteomes" id="UP001501410"/>
    </source>
</evidence>
<evidence type="ECO:0000256" key="1">
    <source>
        <dbReference type="ARBA" id="ARBA00010945"/>
    </source>
</evidence>
<dbReference type="Proteomes" id="UP001501410">
    <property type="component" value="Unassembled WGS sequence"/>
</dbReference>
<dbReference type="InterPro" id="IPR050116">
    <property type="entry name" value="DNA_polymerase-Y"/>
</dbReference>
<dbReference type="InterPro" id="IPR043128">
    <property type="entry name" value="Rev_trsase/Diguanyl_cyclase"/>
</dbReference>
<sequence length="218" mass="24478">MERHIVHCDLDTFFVSVERLQNSSLVGKPVLIGGSSDRGVVASCSYEARRYGIHSAMPMRLARQLCPEAILVRGDYEQYSKYSNIVTEIIQEAAPLVEKASIDEHYLDITGLDRYFGCWKWTQELRSRIIRETGLPISFSLSINKTVSKIATGTAKPCGKKQVPTGDEKPFLAPLSIRKIPMVGEKTYMLLRNMGVSKIYTIQQMEVETMQQALGENG</sequence>
<dbReference type="SUPFAM" id="SSF56672">
    <property type="entry name" value="DNA/RNA polymerases"/>
    <property type="match status" value="1"/>
</dbReference>
<gene>
    <name evidence="5" type="ORF">GCM10023092_22880</name>
</gene>
<keyword evidence="6" id="KW-1185">Reference proteome</keyword>
<evidence type="ECO:0000259" key="4">
    <source>
        <dbReference type="PROSITE" id="PS50173"/>
    </source>
</evidence>
<keyword evidence="2" id="KW-0515">Mutator protein</keyword>
<evidence type="ECO:0000256" key="3">
    <source>
        <dbReference type="ARBA" id="ARBA00022932"/>
    </source>
</evidence>
<keyword evidence="3" id="KW-0239">DNA-directed DNA polymerase</keyword>
<accession>A0ABP8MY76</accession>
<dbReference type="CDD" id="cd03586">
    <property type="entry name" value="PolY_Pol_IV_kappa"/>
    <property type="match status" value="1"/>
</dbReference>
<dbReference type="RefSeq" id="WP_344827103.1">
    <property type="nucleotide sequence ID" value="NZ_BAABEZ010000022.1"/>
</dbReference>
<evidence type="ECO:0000256" key="2">
    <source>
        <dbReference type="ARBA" id="ARBA00022457"/>
    </source>
</evidence>
<dbReference type="Gene3D" id="1.10.150.20">
    <property type="entry name" value="5' to 3' exonuclease, C-terminal subdomain"/>
    <property type="match status" value="1"/>
</dbReference>
<dbReference type="PANTHER" id="PTHR11076:SF33">
    <property type="entry name" value="DNA POLYMERASE KAPPA"/>
    <property type="match status" value="1"/>
</dbReference>
<dbReference type="InterPro" id="IPR043502">
    <property type="entry name" value="DNA/RNA_pol_sf"/>
</dbReference>
<name>A0ABP8MY76_9BACT</name>
<organism evidence="5 6">
    <name type="scientific">Rurimicrobium arvi</name>
    <dbReference type="NCBI Taxonomy" id="2049916"/>
    <lineage>
        <taxon>Bacteria</taxon>
        <taxon>Pseudomonadati</taxon>
        <taxon>Bacteroidota</taxon>
        <taxon>Chitinophagia</taxon>
        <taxon>Chitinophagales</taxon>
        <taxon>Chitinophagaceae</taxon>
        <taxon>Rurimicrobium</taxon>
    </lineage>
</organism>
<keyword evidence="3" id="KW-0548">Nucleotidyltransferase</keyword>
<dbReference type="Gene3D" id="3.30.70.270">
    <property type="match status" value="1"/>
</dbReference>
<dbReference type="InterPro" id="IPR001126">
    <property type="entry name" value="UmuC"/>
</dbReference>
<reference evidence="6" key="1">
    <citation type="journal article" date="2019" name="Int. J. Syst. Evol. Microbiol.">
        <title>The Global Catalogue of Microorganisms (GCM) 10K type strain sequencing project: providing services to taxonomists for standard genome sequencing and annotation.</title>
        <authorList>
            <consortium name="The Broad Institute Genomics Platform"/>
            <consortium name="The Broad Institute Genome Sequencing Center for Infectious Disease"/>
            <person name="Wu L."/>
            <person name="Ma J."/>
        </authorList>
    </citation>
    <scope>NUCLEOTIDE SEQUENCE [LARGE SCALE GENOMIC DNA]</scope>
    <source>
        <strain evidence="6">JCM 31921</strain>
    </source>
</reference>
<dbReference type="InterPro" id="IPR022880">
    <property type="entry name" value="DNApol_IV"/>
</dbReference>
<dbReference type="PROSITE" id="PS50173">
    <property type="entry name" value="UMUC"/>
    <property type="match status" value="1"/>
</dbReference>
<keyword evidence="3" id="KW-0808">Transferase</keyword>
<protein>
    <recommendedName>
        <fullName evidence="4">UmuC domain-containing protein</fullName>
    </recommendedName>
</protein>
<proteinExistence type="inferred from homology"/>
<dbReference type="Gene3D" id="3.40.1170.60">
    <property type="match status" value="1"/>
</dbReference>
<comment type="similarity">
    <text evidence="1">Belongs to the DNA polymerase type-Y family.</text>
</comment>
<dbReference type="Pfam" id="PF00817">
    <property type="entry name" value="IMS"/>
    <property type="match status" value="1"/>
</dbReference>
<feature type="domain" description="UmuC" evidence="4">
    <location>
        <begin position="5"/>
        <end position="184"/>
    </location>
</feature>
<dbReference type="PANTHER" id="PTHR11076">
    <property type="entry name" value="DNA REPAIR POLYMERASE UMUC / TRANSFERASE FAMILY MEMBER"/>
    <property type="match status" value="1"/>
</dbReference>
<dbReference type="EMBL" id="BAABEZ010000022">
    <property type="protein sequence ID" value="GAA4456899.1"/>
    <property type="molecule type" value="Genomic_DNA"/>
</dbReference>
<evidence type="ECO:0000313" key="5">
    <source>
        <dbReference type="EMBL" id="GAA4456899.1"/>
    </source>
</evidence>
<comment type="caution">
    <text evidence="5">The sequence shown here is derived from an EMBL/GenBank/DDBJ whole genome shotgun (WGS) entry which is preliminary data.</text>
</comment>